<feature type="transmembrane region" description="Helical" evidence="7">
    <location>
        <begin position="254"/>
        <end position="274"/>
    </location>
</feature>
<dbReference type="RefSeq" id="WP_233350746.1">
    <property type="nucleotide sequence ID" value="NZ_RBIM01000004.1"/>
</dbReference>
<keyword evidence="3" id="KW-0813">Transport</keyword>
<dbReference type="Proteomes" id="UP000273675">
    <property type="component" value="Unassembled WGS sequence"/>
</dbReference>
<dbReference type="Pfam" id="PF07690">
    <property type="entry name" value="MFS_1"/>
    <property type="match status" value="1"/>
</dbReference>
<feature type="transmembrane region" description="Helical" evidence="7">
    <location>
        <begin position="100"/>
        <end position="118"/>
    </location>
</feature>
<feature type="transmembrane region" description="Helical" evidence="7">
    <location>
        <begin position="63"/>
        <end position="79"/>
    </location>
</feature>
<keyword evidence="5 7" id="KW-1133">Transmembrane helix</keyword>
<feature type="transmembrane region" description="Helical" evidence="7">
    <location>
        <begin position="373"/>
        <end position="399"/>
    </location>
</feature>
<feature type="transmembrane region" description="Helical" evidence="7">
    <location>
        <begin position="336"/>
        <end position="353"/>
    </location>
</feature>
<dbReference type="InterPro" id="IPR020846">
    <property type="entry name" value="MFS_dom"/>
</dbReference>
<dbReference type="Pfam" id="PF13000">
    <property type="entry name" value="Acatn"/>
    <property type="match status" value="1"/>
</dbReference>
<accession>A0A495D6M1</accession>
<name>A0A495D6M1_9PROT</name>
<evidence type="ECO:0000256" key="4">
    <source>
        <dbReference type="ARBA" id="ARBA00022692"/>
    </source>
</evidence>
<feature type="transmembrane region" description="Helical" evidence="7">
    <location>
        <begin position="20"/>
        <end position="43"/>
    </location>
</feature>
<dbReference type="InterPro" id="IPR004752">
    <property type="entry name" value="AmpG_permease/AT-1"/>
</dbReference>
<evidence type="ECO:0000256" key="6">
    <source>
        <dbReference type="ARBA" id="ARBA00023136"/>
    </source>
</evidence>
<feature type="domain" description="Major facilitator superfamily (MFS) profile" evidence="8">
    <location>
        <begin position="337"/>
        <end position="539"/>
    </location>
</feature>
<protein>
    <submittedName>
        <fullName evidence="9">Acetyl-CoA transporter-like protein</fullName>
    </submittedName>
</protein>
<feature type="transmembrane region" description="Helical" evidence="7">
    <location>
        <begin position="213"/>
        <end position="233"/>
    </location>
</feature>
<dbReference type="InterPro" id="IPR011701">
    <property type="entry name" value="MFS"/>
</dbReference>
<feature type="transmembrane region" description="Helical" evidence="7">
    <location>
        <begin position="436"/>
        <end position="459"/>
    </location>
</feature>
<evidence type="ECO:0000256" key="7">
    <source>
        <dbReference type="SAM" id="Phobius"/>
    </source>
</evidence>
<evidence type="ECO:0000313" key="10">
    <source>
        <dbReference type="Proteomes" id="UP000273675"/>
    </source>
</evidence>
<reference evidence="9 10" key="1">
    <citation type="submission" date="2018-10" db="EMBL/GenBank/DDBJ databases">
        <title>Genomic Encyclopedia of Type Strains, Phase IV (KMG-IV): sequencing the most valuable type-strain genomes for metagenomic binning, comparative biology and taxonomic classification.</title>
        <authorList>
            <person name="Goeker M."/>
        </authorList>
    </citation>
    <scope>NUCLEOTIDE SEQUENCE [LARGE SCALE GENOMIC DNA]</scope>
    <source>
        <strain evidence="9 10">DSM 4734</strain>
    </source>
</reference>
<proteinExistence type="inferred from homology"/>
<dbReference type="PANTHER" id="PTHR12778">
    <property type="entry name" value="SOLUTE CARRIER FAMILY 33 ACETYL-COA TRANSPORTER -RELATED"/>
    <property type="match status" value="1"/>
</dbReference>
<feature type="transmembrane region" description="Helical" evidence="7">
    <location>
        <begin position="471"/>
        <end position="492"/>
    </location>
</feature>
<evidence type="ECO:0000256" key="5">
    <source>
        <dbReference type="ARBA" id="ARBA00022989"/>
    </source>
</evidence>
<organism evidence="9 10">
    <name type="scientific">Maricaulis maris</name>
    <dbReference type="NCBI Taxonomy" id="74318"/>
    <lineage>
        <taxon>Bacteria</taxon>
        <taxon>Pseudomonadati</taxon>
        <taxon>Pseudomonadota</taxon>
        <taxon>Alphaproteobacteria</taxon>
        <taxon>Maricaulales</taxon>
        <taxon>Maricaulaceae</taxon>
        <taxon>Maricaulis</taxon>
    </lineage>
</organism>
<evidence type="ECO:0000256" key="1">
    <source>
        <dbReference type="ARBA" id="ARBA00004141"/>
    </source>
</evidence>
<comment type="subcellular location">
    <subcellularLocation>
        <location evidence="1">Membrane</location>
        <topology evidence="1">Multi-pass membrane protein</topology>
    </subcellularLocation>
</comment>
<dbReference type="InterPro" id="IPR024371">
    <property type="entry name" value="AcetylCoA_trans_1-like"/>
</dbReference>
<evidence type="ECO:0000256" key="3">
    <source>
        <dbReference type="ARBA" id="ARBA00022448"/>
    </source>
</evidence>
<dbReference type="AlphaFoldDB" id="A0A495D6M1"/>
<dbReference type="GO" id="GO:0008521">
    <property type="term" value="F:acetyl-CoA transmembrane transporter activity"/>
    <property type="evidence" value="ECO:0007669"/>
    <property type="project" value="InterPro"/>
</dbReference>
<gene>
    <name evidence="9" type="ORF">C7435_2122</name>
</gene>
<comment type="similarity">
    <text evidence="2">Belongs to the major facilitator superfamily.</text>
</comment>
<evidence type="ECO:0000313" key="9">
    <source>
        <dbReference type="EMBL" id="RKQ96788.1"/>
    </source>
</evidence>
<evidence type="ECO:0000259" key="8">
    <source>
        <dbReference type="PROSITE" id="PS50850"/>
    </source>
</evidence>
<keyword evidence="6 7" id="KW-0472">Membrane</keyword>
<comment type="caution">
    <text evidence="9">The sequence shown here is derived from an EMBL/GenBank/DDBJ whole genome shotgun (WGS) entry which is preliminary data.</text>
</comment>
<dbReference type="EMBL" id="RBIM01000004">
    <property type="protein sequence ID" value="RKQ96788.1"/>
    <property type="molecule type" value="Genomic_DNA"/>
</dbReference>
<feature type="transmembrane region" description="Helical" evidence="7">
    <location>
        <begin position="498"/>
        <end position="522"/>
    </location>
</feature>
<dbReference type="Gene3D" id="1.20.1250.20">
    <property type="entry name" value="MFS general substrate transporter like domains"/>
    <property type="match status" value="1"/>
</dbReference>
<dbReference type="GO" id="GO:0016020">
    <property type="term" value="C:membrane"/>
    <property type="evidence" value="ECO:0007669"/>
    <property type="project" value="UniProtKB-SubCell"/>
</dbReference>
<dbReference type="PROSITE" id="PS50850">
    <property type="entry name" value="MFS"/>
    <property type="match status" value="1"/>
</dbReference>
<evidence type="ECO:0000256" key="2">
    <source>
        <dbReference type="ARBA" id="ARBA00008335"/>
    </source>
</evidence>
<dbReference type="GO" id="GO:0035348">
    <property type="term" value="P:acetyl-CoA transmembrane transport"/>
    <property type="evidence" value="ECO:0007669"/>
    <property type="project" value="InterPro"/>
</dbReference>
<dbReference type="PANTHER" id="PTHR12778:SF10">
    <property type="entry name" value="MAJOR FACILITATOR SUPERFAMILY DOMAIN-CONTAINING PROTEIN 3"/>
    <property type="match status" value="1"/>
</dbReference>
<sequence>MSDLRETAGVAGQRTFMQTLVVYATPVMISMLILGFASGLPLYMVFQKLSYWLRDAGIDRSTIGFFYFVTLAYTLKWLWAPVVDRVKIPFLSKRLGTRRAWMVTAIAGTVIALGFVATTDPTGASYRRDDTGVRIAQIEAGEYQVLLDSLATAEADPDRDAGAVIGHVIHPVEPVVDETGAQVVELPEDEYRRLLSLVREDEHFEALSVFRTLATLLPIAIAALLLAYSGATLDVAIDAWRIESASNDMQANMAAAYSFGYRIAYMTSGLGLAISEWSNWHVSFLVMAAAMAISAGLVFFMKEPKAGVGRRALEGSFGVKVVNAVWQPFKDFFARLGWWIIPVVALISLYRISDFTMGVMASPLYSDLEFDRAVVGGIQAGPGLAATMFGLFVGGVTALRIGMMRALVIGLVITLVTNGAYAWLAATAQPDESWKLLIAIVGDNLAGGFVTTVFIAYLSSLVDPASAATQYAWVSSFYALFAKFLSGFSGVLADAVGWVVFFVLTAAWTIPAAILLAVVIRFGPAAAKGEHKFAERQTE</sequence>
<feature type="transmembrane region" description="Helical" evidence="7">
    <location>
        <begin position="406"/>
        <end position="424"/>
    </location>
</feature>
<keyword evidence="4 7" id="KW-0812">Transmembrane</keyword>
<dbReference type="InterPro" id="IPR036259">
    <property type="entry name" value="MFS_trans_sf"/>
</dbReference>
<feature type="transmembrane region" description="Helical" evidence="7">
    <location>
        <begin position="280"/>
        <end position="301"/>
    </location>
</feature>
<dbReference type="SUPFAM" id="SSF103473">
    <property type="entry name" value="MFS general substrate transporter"/>
    <property type="match status" value="1"/>
</dbReference>